<keyword evidence="2" id="KW-1185">Reference proteome</keyword>
<accession>A0ABT9K9G2</accession>
<gene>
    <name evidence="1" type="ORF">RAM78_23405</name>
</gene>
<comment type="caution">
    <text evidence="1">The sequence shown here is derived from an EMBL/GenBank/DDBJ whole genome shotgun (WGS) entry which is preliminary data.</text>
</comment>
<organism evidence="1 2">
    <name type="scientific">Pseudomonas iranensis</name>
    <dbReference type="NCBI Taxonomy" id="2745503"/>
    <lineage>
        <taxon>Bacteria</taxon>
        <taxon>Pseudomonadati</taxon>
        <taxon>Pseudomonadota</taxon>
        <taxon>Gammaproteobacteria</taxon>
        <taxon>Pseudomonadales</taxon>
        <taxon>Pseudomonadaceae</taxon>
        <taxon>Pseudomonas</taxon>
    </lineage>
</organism>
<evidence type="ECO:0000313" key="1">
    <source>
        <dbReference type="EMBL" id="MDP8575348.1"/>
    </source>
</evidence>
<dbReference type="EMBL" id="JAVCAN010000014">
    <property type="protein sequence ID" value="MDP8575348.1"/>
    <property type="molecule type" value="Genomic_DNA"/>
</dbReference>
<name>A0ABT9K9G2_9PSED</name>
<dbReference type="RefSeq" id="WP_052269149.1">
    <property type="nucleotide sequence ID" value="NZ_JAVCAN010000014.1"/>
</dbReference>
<protein>
    <submittedName>
        <fullName evidence="1">Uncharacterized protein</fullName>
    </submittedName>
</protein>
<sequence length="69" mass="7983">MHIEVTDCQRYIPTFENRAAQNAHGKDTARPMKTAKTLKNPKRAKRSLIARFVAYWIVINETRSEIAKP</sequence>
<dbReference type="Proteomes" id="UP001228468">
    <property type="component" value="Unassembled WGS sequence"/>
</dbReference>
<proteinExistence type="predicted"/>
<reference evidence="1 2" key="1">
    <citation type="submission" date="2023-08" db="EMBL/GenBank/DDBJ databases">
        <title>Whole Genome exploration of the biotechnological potential of heavy metal resistant bacteria.</title>
        <authorList>
            <person name="Adeniji A."/>
            <person name="Ayangbenro A."/>
        </authorList>
    </citation>
    <scope>NUCLEOTIDE SEQUENCE [LARGE SCALE GENOMIC DNA]</scope>
    <source>
        <strain evidence="1 2">ABS_30</strain>
    </source>
</reference>
<evidence type="ECO:0000313" key="2">
    <source>
        <dbReference type="Proteomes" id="UP001228468"/>
    </source>
</evidence>